<keyword evidence="6" id="KW-1185">Reference proteome</keyword>
<name>A0ABR3C431_9TREE</name>
<dbReference type="EMBL" id="ATAM02000001">
    <property type="protein sequence ID" value="KAL0255229.1"/>
    <property type="molecule type" value="Genomic_DNA"/>
</dbReference>
<dbReference type="CDD" id="cd00590">
    <property type="entry name" value="RRM_SF"/>
    <property type="match status" value="1"/>
</dbReference>
<dbReference type="PROSITE" id="PS50102">
    <property type="entry name" value="RRM"/>
    <property type="match status" value="1"/>
</dbReference>
<evidence type="ECO:0000256" key="3">
    <source>
        <dbReference type="SAM" id="MobiDB-lite"/>
    </source>
</evidence>
<evidence type="ECO:0000313" key="6">
    <source>
        <dbReference type="Proteomes" id="UP000054399"/>
    </source>
</evidence>
<dbReference type="InterPro" id="IPR012677">
    <property type="entry name" value="Nucleotide-bd_a/b_plait_sf"/>
</dbReference>
<feature type="compositionally biased region" description="Low complexity" evidence="3">
    <location>
        <begin position="572"/>
        <end position="588"/>
    </location>
</feature>
<accession>A0ABR3C431</accession>
<evidence type="ECO:0000313" key="5">
    <source>
        <dbReference type="EMBL" id="KAL0255229.1"/>
    </source>
</evidence>
<dbReference type="InterPro" id="IPR000504">
    <property type="entry name" value="RRM_dom"/>
</dbReference>
<dbReference type="PANTHER" id="PTHR48025">
    <property type="entry name" value="OS02G0815200 PROTEIN"/>
    <property type="match status" value="1"/>
</dbReference>
<dbReference type="PANTHER" id="PTHR48025:SF1">
    <property type="entry name" value="RRM DOMAIN-CONTAINING PROTEIN"/>
    <property type="match status" value="1"/>
</dbReference>
<sequence length="771" mass="83049">MVPSTRSTSKSPNPVVHNTFLVSESSLRPTTSAGNYTNSHSNTPKFGIPHADTNLNSSEGPKALTNAIFNSDPRVETHPEPSAPNYEVRLSGLSQAVTSDHLINFFATHIKVLGVLMHSSALSSANLQWAQVWVSSEADVVRCLGLKGCLAPSGITLVRAPSTIPTQAQGISTVTTPELETANASFELKTPPTPLPAPPAAVSSIYSADCTSSNLSPFGSGSSSIHNSGSALVCSTGFNMTSLSNSLSSLTLDMNQRDNSGLGYRHVGPQGPLSRNLYVMGLPLDMTQIQFKALFTPFGMVEHSTLLSQLDGLGRRRGFVLMSTHQEAVEAMRAMNGTWHAGFKMDVSWALIQREAKHFGSSNIMPNRVVHPPTVSIRRESMEECTVVVDNLDPMYFPDSASILDIFNHFGPVSRVHILSSNPFKILIQFDHAVSATALVAANGLNLGGRPLVARRYVGAIDALVPTHNSATAKMAQSASMTMPVARTTFDSFGQQLGPPQHQAQSHVHSVPFPLHDLGSSLSRMTTRRGSEPLDFGPTSSYLSSLGHFEVFQPDPPQTLARPLLSYQARPQSQPVSNQQLQQSEQSDVLQVQKWQQFNPFTAFMEPTGEMDTHHRSGLGAKVTGNNSNGNSDGNGKSASTESKSFGTSISINTLKSDLFAPLPWHPIGGNKRTINEALKETNNLTTFQNGPHQQQEQLGLNKAAVKIGLDVQDENKRPVTGATGSMAPLGNTAEECGGLGVRGMQDRWQVSPDWWQVFFLMIVVIADADG</sequence>
<dbReference type="SMART" id="SM00360">
    <property type="entry name" value="RRM"/>
    <property type="match status" value="2"/>
</dbReference>
<dbReference type="InterPro" id="IPR035979">
    <property type="entry name" value="RBD_domain_sf"/>
</dbReference>
<keyword evidence="1 2" id="KW-0694">RNA-binding</keyword>
<evidence type="ECO:0000256" key="1">
    <source>
        <dbReference type="ARBA" id="ARBA00022884"/>
    </source>
</evidence>
<feature type="domain" description="RRM" evidence="4">
    <location>
        <begin position="275"/>
        <end position="352"/>
    </location>
</feature>
<dbReference type="GeneID" id="91986883"/>
<gene>
    <name evidence="5" type="ORF">I308_100025</name>
</gene>
<feature type="region of interest" description="Disordered" evidence="3">
    <location>
        <begin position="608"/>
        <end position="644"/>
    </location>
</feature>
<feature type="compositionally biased region" description="Low complexity" evidence="3">
    <location>
        <begin position="625"/>
        <end position="640"/>
    </location>
</feature>
<dbReference type="Proteomes" id="UP000054399">
    <property type="component" value="Unassembled WGS sequence"/>
</dbReference>
<feature type="region of interest" description="Disordered" evidence="3">
    <location>
        <begin position="569"/>
        <end position="588"/>
    </location>
</feature>
<dbReference type="InterPro" id="IPR050502">
    <property type="entry name" value="Euk_RNA-bind_prot"/>
</dbReference>
<reference evidence="5" key="1">
    <citation type="submission" date="2015-01" db="EMBL/GenBank/DDBJ databases">
        <authorList>
            <consortium name="The Broad Institute Genomics Platform"/>
            <person name="Cuomo C."/>
            <person name="Litvintseva A."/>
            <person name="Chen Y."/>
            <person name="Heitman J."/>
            <person name="Sun S."/>
            <person name="Springer D."/>
            <person name="Dromer F."/>
            <person name="Young S."/>
            <person name="Zeng Q."/>
            <person name="Gargeya S."/>
            <person name="Abouelleil A."/>
            <person name="Alvarado L."/>
            <person name="Chapman S.B."/>
            <person name="Gainer-Dewar J."/>
            <person name="Goldberg J."/>
            <person name="Griggs A."/>
            <person name="Gujja S."/>
            <person name="Hansen M."/>
            <person name="Howarth C."/>
            <person name="Imamovic A."/>
            <person name="Larimer J."/>
            <person name="Murphy C."/>
            <person name="Naylor J."/>
            <person name="Pearson M."/>
            <person name="Priest M."/>
            <person name="Roberts A."/>
            <person name="Saif S."/>
            <person name="Shea T."/>
            <person name="Sykes S."/>
            <person name="Wortman J."/>
            <person name="Nusbaum C."/>
            <person name="Birren B."/>
        </authorList>
    </citation>
    <scope>NUCLEOTIDE SEQUENCE</scope>
    <source>
        <strain evidence="5">IND107</strain>
    </source>
</reference>
<organism evidence="5 6">
    <name type="scientific">Cryptococcus tetragattii IND107</name>
    <dbReference type="NCBI Taxonomy" id="1296105"/>
    <lineage>
        <taxon>Eukaryota</taxon>
        <taxon>Fungi</taxon>
        <taxon>Dikarya</taxon>
        <taxon>Basidiomycota</taxon>
        <taxon>Agaricomycotina</taxon>
        <taxon>Tremellomycetes</taxon>
        <taxon>Tremellales</taxon>
        <taxon>Cryptococcaceae</taxon>
        <taxon>Cryptococcus</taxon>
        <taxon>Cryptococcus gattii species complex</taxon>
    </lineage>
</organism>
<dbReference type="SUPFAM" id="SSF54928">
    <property type="entry name" value="RNA-binding domain, RBD"/>
    <property type="match status" value="2"/>
</dbReference>
<dbReference type="Gene3D" id="3.30.70.330">
    <property type="match status" value="2"/>
</dbReference>
<evidence type="ECO:0000259" key="4">
    <source>
        <dbReference type="PROSITE" id="PS50102"/>
    </source>
</evidence>
<proteinExistence type="predicted"/>
<comment type="caution">
    <text evidence="5">The sequence shown here is derived from an EMBL/GenBank/DDBJ whole genome shotgun (WGS) entry which is preliminary data.</text>
</comment>
<dbReference type="RefSeq" id="XP_066616506.1">
    <property type="nucleotide sequence ID" value="XM_066754605.1"/>
</dbReference>
<evidence type="ECO:0000256" key="2">
    <source>
        <dbReference type="PROSITE-ProRule" id="PRU00176"/>
    </source>
</evidence>
<reference evidence="5" key="2">
    <citation type="submission" date="2024-01" db="EMBL/GenBank/DDBJ databases">
        <title>Comparative genomics of Cryptococcus and Kwoniella reveals pathogenesis evolution and contrasting modes of karyotype evolution via chromosome fusion or intercentromeric recombination.</title>
        <authorList>
            <person name="Coelho M.A."/>
            <person name="David-Palma M."/>
            <person name="Shea T."/>
            <person name="Bowers K."/>
            <person name="Mcginley-Smith S."/>
            <person name="Mohammad A.W."/>
            <person name="Gnirke A."/>
            <person name="Yurkov A.M."/>
            <person name="Nowrousian M."/>
            <person name="Sun S."/>
            <person name="Cuomo C.A."/>
            <person name="Heitman J."/>
        </authorList>
    </citation>
    <scope>NUCLEOTIDE SEQUENCE</scope>
    <source>
        <strain evidence="5">IND107</strain>
    </source>
</reference>
<dbReference type="Pfam" id="PF00076">
    <property type="entry name" value="RRM_1"/>
    <property type="match status" value="1"/>
</dbReference>
<protein>
    <recommendedName>
        <fullName evidence="4">RRM domain-containing protein</fullName>
    </recommendedName>
</protein>